<evidence type="ECO:0000313" key="14">
    <source>
        <dbReference type="Proteomes" id="UP001164746"/>
    </source>
</evidence>
<keyword evidence="6" id="KW-0915">Sodium</keyword>
<dbReference type="PRINTS" id="PR01078">
    <property type="entry name" value="AMINACHANNEL"/>
</dbReference>
<dbReference type="Proteomes" id="UP001164746">
    <property type="component" value="Chromosome 10"/>
</dbReference>
<evidence type="ECO:0000256" key="8">
    <source>
        <dbReference type="ARBA" id="ARBA00023136"/>
    </source>
</evidence>
<keyword evidence="8 12" id="KW-0472">Membrane</keyword>
<dbReference type="PANTHER" id="PTHR11690:SF248">
    <property type="entry name" value="PICKPOCKET 17, ISOFORM A"/>
    <property type="match status" value="1"/>
</dbReference>
<accession>A0ABY7FEG5</accession>
<dbReference type="EMBL" id="CP111021">
    <property type="protein sequence ID" value="WAR17651.1"/>
    <property type="molecule type" value="Genomic_DNA"/>
</dbReference>
<feature type="non-terminal residue" evidence="13">
    <location>
        <position position="535"/>
    </location>
</feature>
<keyword evidence="7 11" id="KW-0406">Ion transport</keyword>
<keyword evidence="5 12" id="KW-1133">Transmembrane helix</keyword>
<name>A0ABY7FEG5_MYAAR</name>
<dbReference type="InterPro" id="IPR001873">
    <property type="entry name" value="ENaC"/>
</dbReference>
<keyword evidence="9 11" id="KW-0739">Sodium transport</keyword>
<dbReference type="Pfam" id="PF00858">
    <property type="entry name" value="ASC"/>
    <property type="match status" value="1"/>
</dbReference>
<organism evidence="13 14">
    <name type="scientific">Mya arenaria</name>
    <name type="common">Soft-shell clam</name>
    <dbReference type="NCBI Taxonomy" id="6604"/>
    <lineage>
        <taxon>Eukaryota</taxon>
        <taxon>Metazoa</taxon>
        <taxon>Spiralia</taxon>
        <taxon>Lophotrochozoa</taxon>
        <taxon>Mollusca</taxon>
        <taxon>Bivalvia</taxon>
        <taxon>Autobranchia</taxon>
        <taxon>Heteroconchia</taxon>
        <taxon>Euheterodonta</taxon>
        <taxon>Imparidentia</taxon>
        <taxon>Neoheterodontei</taxon>
        <taxon>Myida</taxon>
        <taxon>Myoidea</taxon>
        <taxon>Myidae</taxon>
        <taxon>Mya</taxon>
    </lineage>
</organism>
<keyword evidence="4 11" id="KW-0812">Transmembrane</keyword>
<keyword evidence="10 11" id="KW-0407">Ion channel</keyword>
<keyword evidence="2 11" id="KW-0813">Transport</keyword>
<feature type="transmembrane region" description="Helical" evidence="12">
    <location>
        <begin position="35"/>
        <end position="56"/>
    </location>
</feature>
<dbReference type="Gene3D" id="2.60.470.10">
    <property type="entry name" value="Acid-sensing ion channels like domains"/>
    <property type="match status" value="1"/>
</dbReference>
<evidence type="ECO:0000256" key="6">
    <source>
        <dbReference type="ARBA" id="ARBA00023053"/>
    </source>
</evidence>
<evidence type="ECO:0000313" key="13">
    <source>
        <dbReference type="EMBL" id="WAR17651.1"/>
    </source>
</evidence>
<evidence type="ECO:0000256" key="4">
    <source>
        <dbReference type="ARBA" id="ARBA00022692"/>
    </source>
</evidence>
<evidence type="ECO:0000256" key="2">
    <source>
        <dbReference type="ARBA" id="ARBA00022448"/>
    </source>
</evidence>
<dbReference type="Gene3D" id="1.10.287.770">
    <property type="entry name" value="YojJ-like"/>
    <property type="match status" value="1"/>
</dbReference>
<keyword evidence="14" id="KW-1185">Reference proteome</keyword>
<evidence type="ECO:0000256" key="5">
    <source>
        <dbReference type="ARBA" id="ARBA00022989"/>
    </source>
</evidence>
<gene>
    <name evidence="13" type="ORF">MAR_032245</name>
</gene>
<evidence type="ECO:0000256" key="1">
    <source>
        <dbReference type="ARBA" id="ARBA00004141"/>
    </source>
</evidence>
<evidence type="ECO:0000256" key="7">
    <source>
        <dbReference type="ARBA" id="ARBA00023065"/>
    </source>
</evidence>
<keyword evidence="3 11" id="KW-0894">Sodium channel</keyword>
<dbReference type="PANTHER" id="PTHR11690">
    <property type="entry name" value="AMILORIDE-SENSITIVE SODIUM CHANNEL-RELATED"/>
    <property type="match status" value="1"/>
</dbReference>
<evidence type="ECO:0000256" key="9">
    <source>
        <dbReference type="ARBA" id="ARBA00023201"/>
    </source>
</evidence>
<evidence type="ECO:0000256" key="12">
    <source>
        <dbReference type="SAM" id="Phobius"/>
    </source>
</evidence>
<comment type="subcellular location">
    <subcellularLocation>
        <location evidence="1">Membrane</location>
        <topology evidence="1">Multi-pass membrane protein</topology>
    </subcellularLocation>
</comment>
<reference evidence="13" key="1">
    <citation type="submission" date="2022-11" db="EMBL/GenBank/DDBJ databases">
        <title>Centuries of genome instability and evolution in soft-shell clam transmissible cancer (bioRxiv).</title>
        <authorList>
            <person name="Hart S.F.M."/>
            <person name="Yonemitsu M.A."/>
            <person name="Giersch R.M."/>
            <person name="Beal B.F."/>
            <person name="Arriagada G."/>
            <person name="Davis B.W."/>
            <person name="Ostrander E.A."/>
            <person name="Goff S.P."/>
            <person name="Metzger M.J."/>
        </authorList>
    </citation>
    <scope>NUCLEOTIDE SEQUENCE</scope>
    <source>
        <strain evidence="13">MELC-2E11</strain>
        <tissue evidence="13">Siphon/mantle</tissue>
    </source>
</reference>
<comment type="similarity">
    <text evidence="11">Belongs to the amiloride-sensitive sodium channel (TC 1.A.6) family.</text>
</comment>
<feature type="transmembrane region" description="Helical" evidence="12">
    <location>
        <begin position="476"/>
        <end position="500"/>
    </location>
</feature>
<sequence length="535" mass="61027">VAAQKVMPGKEALNEYMDYATIHGVGRLKNSPFKLLKLIWIFALAASFGMIIWQVVELYMKYSEQPISTSMEIKTPKVTKFPLITICNTNPVQYFSFPGDSHLELVIKEASSKYEINTAIFNGTEDFDEYNYTAFDSSNTSSIDNDVLFYSAEKFKTKLALLDFETLMEYSQPMNELILICNFAGKTCNENAWNIKRSYEYGLCYEFYPDYQMCTDPNIQSGCGNVASAGQQYETAKRLEILLNVDQEQSIPFVTSSTGVLVIPSHKYHDHVETNQGIFVPTGFEANIALRKTSTHRVPGENVERLRCNASAEVSYEECINNYQEIHILEVCGCLHHFYETGMLNASIPPEKLMDPYTGDIPCYTDVHLNCVRETLAQFVLKTPASFDNCLPSCEEESIDKRLVLLNWPNEFFTPILRRIVKSKLPKYDLESLNRDKIRDNMLLMRVYLDTLSYEHVKEEYSYGIVNFVSDIGGQLGLWAGFSILSVLEVIELVLLVFAMKKRQNETRARETTSVTQVQPIVNDTDAPVKEKPYI</sequence>
<evidence type="ECO:0000256" key="11">
    <source>
        <dbReference type="RuleBase" id="RU000679"/>
    </source>
</evidence>
<evidence type="ECO:0000256" key="3">
    <source>
        <dbReference type="ARBA" id="ARBA00022461"/>
    </source>
</evidence>
<proteinExistence type="inferred from homology"/>
<evidence type="ECO:0000256" key="10">
    <source>
        <dbReference type="ARBA" id="ARBA00023303"/>
    </source>
</evidence>
<protein>
    <submittedName>
        <fullName evidence="13">ASIC2-like protein</fullName>
    </submittedName>
</protein>